<evidence type="ECO:0000313" key="4">
    <source>
        <dbReference type="RefSeq" id="XP_033572967.1"/>
    </source>
</evidence>
<feature type="domain" description="Heterokaryon incompatibility" evidence="1">
    <location>
        <begin position="3"/>
        <end position="62"/>
    </location>
</feature>
<dbReference type="RefSeq" id="XP_033572967.1">
    <property type="nucleotide sequence ID" value="XM_033715927.1"/>
</dbReference>
<dbReference type="Pfam" id="PF06985">
    <property type="entry name" value="HET"/>
    <property type="match status" value="1"/>
</dbReference>
<protein>
    <submittedName>
        <fullName evidence="2 4">Heterokaryon incompatibility</fullName>
    </submittedName>
</protein>
<keyword evidence="3" id="KW-1185">Reference proteome</keyword>
<proteinExistence type="predicted"/>
<accession>A0A6A6YBW8</accession>
<gene>
    <name evidence="2 4" type="ORF">BDZ99DRAFT_394892</name>
</gene>
<dbReference type="AlphaFoldDB" id="A0A6A6YBW8"/>
<feature type="non-terminal residue" evidence="2">
    <location>
        <position position="1"/>
    </location>
</feature>
<evidence type="ECO:0000313" key="3">
    <source>
        <dbReference type="Proteomes" id="UP000504636"/>
    </source>
</evidence>
<reference evidence="4" key="3">
    <citation type="submission" date="2025-04" db="UniProtKB">
        <authorList>
            <consortium name="RefSeq"/>
        </authorList>
    </citation>
    <scope>IDENTIFICATION</scope>
    <source>
        <strain evidence="4">CBS 304.34</strain>
    </source>
</reference>
<dbReference type="OrthoDB" id="2958217at2759"/>
<reference evidence="2 4" key="1">
    <citation type="journal article" date="2020" name="Stud. Mycol.">
        <title>101 Dothideomycetes genomes: a test case for predicting lifestyles and emergence of pathogens.</title>
        <authorList>
            <person name="Haridas S."/>
            <person name="Albert R."/>
            <person name="Binder M."/>
            <person name="Bloem J."/>
            <person name="Labutti K."/>
            <person name="Salamov A."/>
            <person name="Andreopoulos B."/>
            <person name="Baker S."/>
            <person name="Barry K."/>
            <person name="Bills G."/>
            <person name="Bluhm B."/>
            <person name="Cannon C."/>
            <person name="Castanera R."/>
            <person name="Culley D."/>
            <person name="Daum C."/>
            <person name="Ezra D."/>
            <person name="Gonzalez J."/>
            <person name="Henrissat B."/>
            <person name="Kuo A."/>
            <person name="Liang C."/>
            <person name="Lipzen A."/>
            <person name="Lutzoni F."/>
            <person name="Magnuson J."/>
            <person name="Mondo S."/>
            <person name="Nolan M."/>
            <person name="Ohm R."/>
            <person name="Pangilinan J."/>
            <person name="Park H.-J."/>
            <person name="Ramirez L."/>
            <person name="Alfaro M."/>
            <person name="Sun H."/>
            <person name="Tritt A."/>
            <person name="Yoshinaga Y."/>
            <person name="Zwiers L.-H."/>
            <person name="Turgeon B."/>
            <person name="Goodwin S."/>
            <person name="Spatafora J."/>
            <person name="Crous P."/>
            <person name="Grigoriev I."/>
        </authorList>
    </citation>
    <scope>NUCLEOTIDE SEQUENCE</scope>
    <source>
        <strain evidence="2 4">CBS 304.34</strain>
    </source>
</reference>
<evidence type="ECO:0000259" key="1">
    <source>
        <dbReference type="Pfam" id="PF06985"/>
    </source>
</evidence>
<dbReference type="EMBL" id="MU003708">
    <property type="protein sequence ID" value="KAF2806003.1"/>
    <property type="molecule type" value="Genomic_DNA"/>
</dbReference>
<name>A0A6A6YBW8_9PEZI</name>
<dbReference type="Proteomes" id="UP000504636">
    <property type="component" value="Unplaced"/>
</dbReference>
<reference evidence="4" key="2">
    <citation type="submission" date="2020-04" db="EMBL/GenBank/DDBJ databases">
        <authorList>
            <consortium name="NCBI Genome Project"/>
        </authorList>
    </citation>
    <scope>NUCLEOTIDE SEQUENCE</scope>
    <source>
        <strain evidence="4">CBS 304.34</strain>
    </source>
</reference>
<dbReference type="PANTHER" id="PTHR33112">
    <property type="entry name" value="DOMAIN PROTEIN, PUTATIVE-RELATED"/>
    <property type="match status" value="1"/>
</dbReference>
<organism evidence="2">
    <name type="scientific">Mytilinidion resinicola</name>
    <dbReference type="NCBI Taxonomy" id="574789"/>
    <lineage>
        <taxon>Eukaryota</taxon>
        <taxon>Fungi</taxon>
        <taxon>Dikarya</taxon>
        <taxon>Ascomycota</taxon>
        <taxon>Pezizomycotina</taxon>
        <taxon>Dothideomycetes</taxon>
        <taxon>Pleosporomycetidae</taxon>
        <taxon>Mytilinidiales</taxon>
        <taxon>Mytilinidiaceae</taxon>
        <taxon>Mytilinidion</taxon>
    </lineage>
</organism>
<dbReference type="PANTHER" id="PTHR33112:SF10">
    <property type="entry name" value="TOL"/>
    <property type="match status" value="1"/>
</dbReference>
<sequence>IAYITLSHRWGNSKFLNLTMSNMAQLKGEINFDDLPQTFQDSVTASRVLGYEYVWIDSLCII</sequence>
<evidence type="ECO:0000313" key="2">
    <source>
        <dbReference type="EMBL" id="KAF2806003.1"/>
    </source>
</evidence>
<dbReference type="InterPro" id="IPR010730">
    <property type="entry name" value="HET"/>
</dbReference>
<dbReference type="GeneID" id="54456820"/>